<gene>
    <name evidence="1" type="ORF">KC19_11G115900</name>
</gene>
<name>A0A8T0GG29_CERPU</name>
<dbReference type="AlphaFoldDB" id="A0A8T0GG29"/>
<dbReference type="Proteomes" id="UP000822688">
    <property type="component" value="Chromosome 11"/>
</dbReference>
<organism evidence="1 2">
    <name type="scientific">Ceratodon purpureus</name>
    <name type="common">Fire moss</name>
    <name type="synonym">Dicranum purpureum</name>
    <dbReference type="NCBI Taxonomy" id="3225"/>
    <lineage>
        <taxon>Eukaryota</taxon>
        <taxon>Viridiplantae</taxon>
        <taxon>Streptophyta</taxon>
        <taxon>Embryophyta</taxon>
        <taxon>Bryophyta</taxon>
        <taxon>Bryophytina</taxon>
        <taxon>Bryopsida</taxon>
        <taxon>Dicranidae</taxon>
        <taxon>Pseudoditrichales</taxon>
        <taxon>Ditrichaceae</taxon>
        <taxon>Ceratodon</taxon>
    </lineage>
</organism>
<evidence type="ECO:0000313" key="1">
    <source>
        <dbReference type="EMBL" id="KAG0557274.1"/>
    </source>
</evidence>
<reference evidence="1 2" key="1">
    <citation type="submission" date="2020-06" db="EMBL/GenBank/DDBJ databases">
        <title>WGS assembly of Ceratodon purpureus strain R40.</title>
        <authorList>
            <person name="Carey S.B."/>
            <person name="Jenkins J."/>
            <person name="Shu S."/>
            <person name="Lovell J.T."/>
            <person name="Sreedasyam A."/>
            <person name="Maumus F."/>
            <person name="Tiley G.P."/>
            <person name="Fernandez-Pozo N."/>
            <person name="Barry K."/>
            <person name="Chen C."/>
            <person name="Wang M."/>
            <person name="Lipzen A."/>
            <person name="Daum C."/>
            <person name="Saski C.A."/>
            <person name="Payton A.C."/>
            <person name="Mcbreen J.C."/>
            <person name="Conrad R.E."/>
            <person name="Kollar L.M."/>
            <person name="Olsson S."/>
            <person name="Huttunen S."/>
            <person name="Landis J.B."/>
            <person name="Wickett N.J."/>
            <person name="Johnson M.G."/>
            <person name="Rensing S.A."/>
            <person name="Grimwood J."/>
            <person name="Schmutz J."/>
            <person name="Mcdaniel S.F."/>
        </authorList>
    </citation>
    <scope>NUCLEOTIDE SEQUENCE [LARGE SCALE GENOMIC DNA]</scope>
    <source>
        <strain evidence="1 2">R40</strain>
    </source>
</reference>
<sequence>MFLPSNQSTRGNHLTSAPHHLCPNHPTVVLYHHLHTTTTNPQMPEGASSCIQTRIWSPISESKLSVVELPSKSLLATWLRKFQVPTVGNRYSANCLQTLSHQLQLHSPGDPPFQRVRMPPF</sequence>
<protein>
    <submittedName>
        <fullName evidence="1">Uncharacterized protein</fullName>
    </submittedName>
</protein>
<keyword evidence="2" id="KW-1185">Reference proteome</keyword>
<proteinExistence type="predicted"/>
<evidence type="ECO:0000313" key="2">
    <source>
        <dbReference type="Proteomes" id="UP000822688"/>
    </source>
</evidence>
<accession>A0A8T0GG29</accession>
<dbReference type="EMBL" id="CM026432">
    <property type="protein sequence ID" value="KAG0557274.1"/>
    <property type="molecule type" value="Genomic_DNA"/>
</dbReference>
<comment type="caution">
    <text evidence="1">The sequence shown here is derived from an EMBL/GenBank/DDBJ whole genome shotgun (WGS) entry which is preliminary data.</text>
</comment>